<dbReference type="SMART" id="SM00228">
    <property type="entry name" value="PDZ"/>
    <property type="match status" value="1"/>
</dbReference>
<dbReference type="GO" id="GO:0001725">
    <property type="term" value="C:stress fiber"/>
    <property type="evidence" value="ECO:0007669"/>
    <property type="project" value="TreeGrafter"/>
</dbReference>
<dbReference type="FunFam" id="2.30.42.10:FF:000055">
    <property type="entry name" value="PDZ and LIM domain protein 3"/>
    <property type="match status" value="1"/>
</dbReference>
<dbReference type="Pfam" id="PF00595">
    <property type="entry name" value="PDZ"/>
    <property type="match status" value="1"/>
</dbReference>
<keyword evidence="7" id="KW-1185">Reference proteome</keyword>
<comment type="subcellular location">
    <subcellularLocation>
        <location evidence="1">Cytoplasm</location>
    </subcellularLocation>
</comment>
<evidence type="ECO:0000256" key="4">
    <source>
        <dbReference type="SAM" id="Coils"/>
    </source>
</evidence>
<evidence type="ECO:0000256" key="1">
    <source>
        <dbReference type="ARBA" id="ARBA00004496"/>
    </source>
</evidence>
<keyword evidence="4" id="KW-0175">Coiled coil</keyword>
<dbReference type="Proteomes" id="UP000694920">
    <property type="component" value="Unplaced"/>
</dbReference>
<reference evidence="8" key="1">
    <citation type="submission" date="2025-08" db="UniProtKB">
        <authorList>
            <consortium name="RefSeq"/>
        </authorList>
    </citation>
    <scope>IDENTIFICATION</scope>
</reference>
<evidence type="ECO:0000256" key="5">
    <source>
        <dbReference type="SAM" id="MobiDB-lite"/>
    </source>
</evidence>
<sequence length="695" mass="79186">MAIDIKFTKFDNTPWGFRLAGGSDFPQPLTVIRITEGSLAECMGLQVGDVVVRLNDQPVSSLTHGKAHEQILLAGNNFVLGVLRGEESRKAIEAIPQENIVPYTIPLEELPPVYPEEVRQDTPEVEEEVTSTVEYSSETLEYHRVETIEKPIYPDSEEVPNKNLTDDEIALLILEEEELLPDQGVLGVNFKKLRPRAQLLKESKVFEELQNIATAEPPQVQELKRTTTFLQKPQRPVPKAKEEKETEVVEPYKVVIKKQQKKSITERLLEKGLLEPGSIKTPESRSEKTTPSATPEPTEEKSDFGTESRPESKLEEIVEVAETDSAELAEPAEDQLEPTVEEPQEEEPVDRIMEEVQAVSKLNKEKIKELVSTEISLEKQLENVQSQLLALKQLPSEIENHLKIVSEQLHKIMELSGVQSESRDSSRRGSEQQQQQRESREQREEQDRYEEDQRDEIRDDCSREFETEAQDNQGEVQEVTDGERESVEGEGSQVTKGELPQVIEEQEETVTSEVEIKVKGKGENVKKFIVSYESQVLRSRGPSPACSERSFEPDPNLAPKDQVIQELQQRHGRKHSKDLWPQAKQLELTYGRRWRCPNDFFNDDMIAEVLSSQAEVLRGKALGINFKKYEKTNLPNYDHLINSSVYKMIHKMEREPKKGIPVRPSKVNAAEDILERVRSPALSVTDERSNRSISH</sequence>
<accession>A0AAJ7FH77</accession>
<evidence type="ECO:0000256" key="3">
    <source>
        <dbReference type="ARBA" id="ARBA00023038"/>
    </source>
</evidence>
<keyword evidence="3" id="KW-0440">LIM domain</keyword>
<gene>
    <name evidence="8" type="primary">LOC107266084</name>
</gene>
<dbReference type="GO" id="GO:0061061">
    <property type="term" value="P:muscle structure development"/>
    <property type="evidence" value="ECO:0007669"/>
    <property type="project" value="TreeGrafter"/>
</dbReference>
<feature type="compositionally biased region" description="Basic and acidic residues" evidence="5">
    <location>
        <begin position="455"/>
        <end position="466"/>
    </location>
</feature>
<dbReference type="GO" id="GO:0030018">
    <property type="term" value="C:Z disc"/>
    <property type="evidence" value="ECO:0007669"/>
    <property type="project" value="TreeGrafter"/>
</dbReference>
<evidence type="ECO:0000259" key="6">
    <source>
        <dbReference type="PROSITE" id="PS50106"/>
    </source>
</evidence>
<dbReference type="GO" id="GO:0031941">
    <property type="term" value="C:filamentous actin"/>
    <property type="evidence" value="ECO:0007669"/>
    <property type="project" value="TreeGrafter"/>
</dbReference>
<dbReference type="GO" id="GO:0030036">
    <property type="term" value="P:actin cytoskeleton organization"/>
    <property type="evidence" value="ECO:0007669"/>
    <property type="project" value="TreeGrafter"/>
</dbReference>
<protein>
    <submittedName>
        <fullName evidence="8">Glutamic acid-rich protein isoform X3</fullName>
    </submittedName>
</protein>
<feature type="region of interest" description="Disordered" evidence="5">
    <location>
        <begin position="415"/>
        <end position="507"/>
    </location>
</feature>
<dbReference type="InterPro" id="IPR050604">
    <property type="entry name" value="PDZ-LIM_domain"/>
</dbReference>
<evidence type="ECO:0000313" key="8">
    <source>
        <dbReference type="RefSeq" id="XP_015591706.1"/>
    </source>
</evidence>
<feature type="region of interest" description="Disordered" evidence="5">
    <location>
        <begin position="267"/>
        <end position="349"/>
    </location>
</feature>
<feature type="compositionally biased region" description="Basic and acidic residues" evidence="5">
    <location>
        <begin position="298"/>
        <end position="316"/>
    </location>
</feature>
<name>A0AAJ7FH77_CEPCN</name>
<dbReference type="InterPro" id="IPR001478">
    <property type="entry name" value="PDZ"/>
</dbReference>
<keyword evidence="3" id="KW-0479">Metal-binding</keyword>
<feature type="compositionally biased region" description="Basic and acidic residues" evidence="5">
    <location>
        <begin position="421"/>
        <end position="430"/>
    </location>
</feature>
<proteinExistence type="predicted"/>
<dbReference type="PANTHER" id="PTHR24214">
    <property type="entry name" value="PDZ AND LIM DOMAIN PROTEIN ZASP"/>
    <property type="match status" value="1"/>
</dbReference>
<dbReference type="AlphaFoldDB" id="A0AAJ7FH77"/>
<keyword evidence="2" id="KW-0963">Cytoplasm</keyword>
<dbReference type="InterPro" id="IPR036034">
    <property type="entry name" value="PDZ_sf"/>
</dbReference>
<dbReference type="PROSITE" id="PS50106">
    <property type="entry name" value="PDZ"/>
    <property type="match status" value="1"/>
</dbReference>
<dbReference type="GO" id="GO:0005912">
    <property type="term" value="C:adherens junction"/>
    <property type="evidence" value="ECO:0007669"/>
    <property type="project" value="TreeGrafter"/>
</dbReference>
<feature type="compositionally biased region" description="Basic and acidic residues" evidence="5">
    <location>
        <begin position="437"/>
        <end position="446"/>
    </location>
</feature>
<dbReference type="SUPFAM" id="SSF50156">
    <property type="entry name" value="PDZ domain-like"/>
    <property type="match status" value="1"/>
</dbReference>
<dbReference type="GO" id="GO:0003779">
    <property type="term" value="F:actin binding"/>
    <property type="evidence" value="ECO:0007669"/>
    <property type="project" value="TreeGrafter"/>
</dbReference>
<feature type="compositionally biased region" description="Acidic residues" evidence="5">
    <location>
        <begin position="317"/>
        <end position="348"/>
    </location>
</feature>
<dbReference type="GO" id="GO:0051371">
    <property type="term" value="F:muscle alpha-actinin binding"/>
    <property type="evidence" value="ECO:0007669"/>
    <property type="project" value="TreeGrafter"/>
</dbReference>
<dbReference type="Gene3D" id="2.30.42.10">
    <property type="match status" value="1"/>
</dbReference>
<dbReference type="PANTHER" id="PTHR24214:SF38">
    <property type="entry name" value="PDZ AND LIM DOMAIN PROTEIN ZASP-RELATED"/>
    <property type="match status" value="1"/>
</dbReference>
<organism evidence="7 8">
    <name type="scientific">Cephus cinctus</name>
    <name type="common">Wheat stem sawfly</name>
    <dbReference type="NCBI Taxonomy" id="211228"/>
    <lineage>
        <taxon>Eukaryota</taxon>
        <taxon>Metazoa</taxon>
        <taxon>Ecdysozoa</taxon>
        <taxon>Arthropoda</taxon>
        <taxon>Hexapoda</taxon>
        <taxon>Insecta</taxon>
        <taxon>Pterygota</taxon>
        <taxon>Neoptera</taxon>
        <taxon>Endopterygota</taxon>
        <taxon>Hymenoptera</taxon>
        <taxon>Cephoidea</taxon>
        <taxon>Cephidae</taxon>
        <taxon>Cephus</taxon>
    </lineage>
</organism>
<dbReference type="GeneID" id="107266084"/>
<feature type="domain" description="PDZ" evidence="6">
    <location>
        <begin position="4"/>
        <end position="86"/>
    </location>
</feature>
<feature type="coiled-coil region" evidence="4">
    <location>
        <begin position="367"/>
        <end position="394"/>
    </location>
</feature>
<evidence type="ECO:0000256" key="2">
    <source>
        <dbReference type="ARBA" id="ARBA00022490"/>
    </source>
</evidence>
<dbReference type="CDD" id="cd23068">
    <property type="entry name" value="PDZ_ZASP52-like"/>
    <property type="match status" value="1"/>
</dbReference>
<evidence type="ECO:0000313" key="7">
    <source>
        <dbReference type="Proteomes" id="UP000694920"/>
    </source>
</evidence>
<dbReference type="RefSeq" id="XP_015591706.1">
    <property type="nucleotide sequence ID" value="XM_015736220.2"/>
</dbReference>
<keyword evidence="3" id="KW-0862">Zinc</keyword>